<dbReference type="Pfam" id="PF02517">
    <property type="entry name" value="Rce1-like"/>
    <property type="match status" value="1"/>
</dbReference>
<evidence type="ECO:0000259" key="2">
    <source>
        <dbReference type="Pfam" id="PF02517"/>
    </source>
</evidence>
<keyword evidence="4" id="KW-1185">Reference proteome</keyword>
<evidence type="ECO:0000313" key="4">
    <source>
        <dbReference type="Proteomes" id="UP001442841"/>
    </source>
</evidence>
<dbReference type="PANTHER" id="PTHR39430:SF1">
    <property type="entry name" value="PROTEASE"/>
    <property type="match status" value="1"/>
</dbReference>
<dbReference type="GO" id="GO:0016787">
    <property type="term" value="F:hydrolase activity"/>
    <property type="evidence" value="ECO:0007669"/>
    <property type="project" value="UniProtKB-KW"/>
</dbReference>
<evidence type="ECO:0000256" key="1">
    <source>
        <dbReference type="SAM" id="Phobius"/>
    </source>
</evidence>
<dbReference type="Proteomes" id="UP001442841">
    <property type="component" value="Chromosome"/>
</dbReference>
<feature type="transmembrane region" description="Helical" evidence="1">
    <location>
        <begin position="32"/>
        <end position="58"/>
    </location>
</feature>
<protein>
    <submittedName>
        <fullName evidence="3">CPBP family intramembrane glutamic endopeptidase</fullName>
        <ecNumber evidence="3">3.4.-.-</ecNumber>
    </submittedName>
</protein>
<proteinExistence type="predicted"/>
<name>A0ABZ3FJM8_9ACTN</name>
<dbReference type="EMBL" id="CP154795">
    <property type="protein sequence ID" value="XAN06217.1"/>
    <property type="molecule type" value="Genomic_DNA"/>
</dbReference>
<organism evidence="3 4">
    <name type="scientific">Ammonicoccus fulvus</name>
    <dbReference type="NCBI Taxonomy" id="3138240"/>
    <lineage>
        <taxon>Bacteria</taxon>
        <taxon>Bacillati</taxon>
        <taxon>Actinomycetota</taxon>
        <taxon>Actinomycetes</taxon>
        <taxon>Propionibacteriales</taxon>
        <taxon>Propionibacteriaceae</taxon>
        <taxon>Ammonicoccus</taxon>
    </lineage>
</organism>
<sequence>MTNTPLTDRTITATAPAATVSPRTRYGRSRRLVLATLGRVLLTMVAMLVVVLSGSLLGSTALQALGAPELVAAAGAHLLVFLLSIPVAWLLLRRLLEGDRSGYLAMGWNDGRALAAAGIGVGAAVAAIAVGVLVLVLRGDARFELLDTSGIPDLALTIVVLFTVSILLQGFPEELLWRGYLQTTLMERLGPWVAVMIGAVGFGVMHVVSMGSGATVADKVLYIVMAIGLGAASGALRLVTGSTWAAIGFHAGFHLAIRGSEFVVGGGYAGVPVAWLAVLLAIVTGVCFGVWQMRGRMVSS</sequence>
<feature type="transmembrane region" description="Helical" evidence="1">
    <location>
        <begin position="70"/>
        <end position="92"/>
    </location>
</feature>
<keyword evidence="3" id="KW-0378">Hydrolase</keyword>
<gene>
    <name evidence="3" type="ORF">AADG42_02465</name>
</gene>
<accession>A0ABZ3FJM8</accession>
<feature type="domain" description="CAAX prenyl protease 2/Lysostaphin resistance protein A-like" evidence="2">
    <location>
        <begin position="158"/>
        <end position="254"/>
    </location>
</feature>
<feature type="transmembrane region" description="Helical" evidence="1">
    <location>
        <begin position="149"/>
        <end position="168"/>
    </location>
</feature>
<keyword evidence="1" id="KW-1133">Transmembrane helix</keyword>
<feature type="transmembrane region" description="Helical" evidence="1">
    <location>
        <begin position="113"/>
        <end position="137"/>
    </location>
</feature>
<dbReference type="EC" id="3.4.-.-" evidence="3"/>
<dbReference type="InterPro" id="IPR003675">
    <property type="entry name" value="Rce1/LyrA-like_dom"/>
</dbReference>
<keyword evidence="1" id="KW-0472">Membrane</keyword>
<feature type="transmembrane region" description="Helical" evidence="1">
    <location>
        <begin position="189"/>
        <end position="208"/>
    </location>
</feature>
<dbReference type="PANTHER" id="PTHR39430">
    <property type="entry name" value="MEMBRANE-ASSOCIATED PROTEASE-RELATED"/>
    <property type="match status" value="1"/>
</dbReference>
<keyword evidence="1" id="KW-0812">Transmembrane</keyword>
<feature type="transmembrane region" description="Helical" evidence="1">
    <location>
        <begin position="220"/>
        <end position="239"/>
    </location>
</feature>
<feature type="transmembrane region" description="Helical" evidence="1">
    <location>
        <begin position="273"/>
        <end position="291"/>
    </location>
</feature>
<dbReference type="RefSeq" id="WP_425307649.1">
    <property type="nucleotide sequence ID" value="NZ_CP154795.1"/>
</dbReference>
<feature type="transmembrane region" description="Helical" evidence="1">
    <location>
        <begin position="246"/>
        <end position="267"/>
    </location>
</feature>
<reference evidence="3 4" key="1">
    <citation type="submission" date="2024-04" db="EMBL/GenBank/DDBJ databases">
        <title>Isolation of an actinomycete strain from pig manure.</title>
        <authorList>
            <person name="Gong T."/>
            <person name="Yu Z."/>
            <person name="An M."/>
            <person name="Wei C."/>
            <person name="Yang W."/>
            <person name="Liu L."/>
        </authorList>
    </citation>
    <scope>NUCLEOTIDE SEQUENCE [LARGE SCALE GENOMIC DNA]</scope>
    <source>
        <strain evidence="3 4">ZF39</strain>
    </source>
</reference>
<evidence type="ECO:0000313" key="3">
    <source>
        <dbReference type="EMBL" id="XAN06217.1"/>
    </source>
</evidence>